<reference evidence="1" key="1">
    <citation type="submission" date="2014-11" db="EMBL/GenBank/DDBJ databases">
        <authorList>
            <person name="Zhu J."/>
            <person name="Qi W."/>
            <person name="Song R."/>
        </authorList>
    </citation>
    <scope>NUCLEOTIDE SEQUENCE</scope>
</reference>
<evidence type="ECO:0000313" key="1">
    <source>
        <dbReference type="EMBL" id="ANV79633.1"/>
    </source>
</evidence>
<organism evidence="1">
    <name type="scientific">uncultured Poseidoniia archaeon</name>
    <dbReference type="NCBI Taxonomy" id="1697135"/>
    <lineage>
        <taxon>Archaea</taxon>
        <taxon>Methanobacteriati</taxon>
        <taxon>Thermoplasmatota</taxon>
        <taxon>Candidatus Poseidoniia</taxon>
        <taxon>environmental samples</taxon>
    </lineage>
</organism>
<proteinExistence type="predicted"/>
<protein>
    <submittedName>
        <fullName evidence="1">Uncharacterized protein</fullName>
    </submittedName>
</protein>
<accession>A0A1B1TBI8</accession>
<name>A0A1B1TBI8_9ARCH</name>
<dbReference type="EMBL" id="KP211844">
    <property type="protein sequence ID" value="ANV79633.1"/>
    <property type="molecule type" value="Genomic_DNA"/>
</dbReference>
<reference evidence="1" key="2">
    <citation type="journal article" date="2015" name="ISME J.">
        <title>A new class of marine Euryarchaeota group II from the Mediterranean deep chlorophyll maximum.</title>
        <authorList>
            <person name="Martin-Cuadrado A.B."/>
            <person name="Garcia-Heredia I."/>
            <person name="Molto A.G."/>
            <person name="Lopez-Ubeda R."/>
            <person name="Kimes N."/>
            <person name="Lopez-Garcia P."/>
            <person name="Moreira D."/>
            <person name="Rodriguez-Valera F."/>
        </authorList>
    </citation>
    <scope>NUCLEOTIDE SEQUENCE</scope>
</reference>
<dbReference type="AlphaFoldDB" id="A0A1B1TBI8"/>
<sequence length="65" mass="7053">MRSAFPPDGAVRVAPQTEQDTTLVALEKITTSAPQSLQDTFRKLLAIKSLHLSTNSNFFALLHGA</sequence>